<evidence type="ECO:0000259" key="8">
    <source>
        <dbReference type="Pfam" id="PF02870"/>
    </source>
</evidence>
<evidence type="ECO:0000313" key="10">
    <source>
        <dbReference type="Proteomes" id="UP000229081"/>
    </source>
</evidence>
<evidence type="ECO:0000256" key="6">
    <source>
        <dbReference type="ARBA" id="ARBA00049348"/>
    </source>
</evidence>
<evidence type="ECO:0000313" key="9">
    <source>
        <dbReference type="EMBL" id="ATY33116.1"/>
    </source>
</evidence>
<dbReference type="GO" id="GO:0006281">
    <property type="term" value="P:DNA repair"/>
    <property type="evidence" value="ECO:0007669"/>
    <property type="project" value="UniProtKB-KW"/>
</dbReference>
<keyword evidence="10" id="KW-1185">Reference proteome</keyword>
<proteinExistence type="predicted"/>
<accession>A0A2K8MKN0</accession>
<dbReference type="Proteomes" id="UP000229081">
    <property type="component" value="Chromosome"/>
</dbReference>
<evidence type="ECO:0000256" key="2">
    <source>
        <dbReference type="ARBA" id="ARBA00022603"/>
    </source>
</evidence>
<comment type="catalytic activity">
    <reaction evidence="1">
        <text>a 4-O-methyl-thymidine in DNA + L-cysteinyl-[protein] = a thymidine in DNA + S-methyl-L-cysteinyl-[protein]</text>
        <dbReference type="Rhea" id="RHEA:53428"/>
        <dbReference type="Rhea" id="RHEA-COMP:10131"/>
        <dbReference type="Rhea" id="RHEA-COMP:10132"/>
        <dbReference type="Rhea" id="RHEA-COMP:13555"/>
        <dbReference type="Rhea" id="RHEA-COMP:13556"/>
        <dbReference type="ChEBI" id="CHEBI:29950"/>
        <dbReference type="ChEBI" id="CHEBI:82612"/>
        <dbReference type="ChEBI" id="CHEBI:137386"/>
        <dbReference type="ChEBI" id="CHEBI:137387"/>
        <dbReference type="EC" id="2.1.1.63"/>
    </reaction>
</comment>
<dbReference type="RefSeq" id="WP_100282921.1">
    <property type="nucleotide sequence ID" value="NZ_CP024923.1"/>
</dbReference>
<dbReference type="InterPro" id="IPR014048">
    <property type="entry name" value="MethylDNA_cys_MeTrfase_DNA-bd"/>
</dbReference>
<protein>
    <submittedName>
        <fullName evidence="9">Cysteine methyltransferase</fullName>
    </submittedName>
</protein>
<evidence type="ECO:0000256" key="1">
    <source>
        <dbReference type="ARBA" id="ARBA00001286"/>
    </source>
</evidence>
<dbReference type="EMBL" id="CP024923">
    <property type="protein sequence ID" value="ATY33116.1"/>
    <property type="molecule type" value="Genomic_DNA"/>
</dbReference>
<dbReference type="NCBIfam" id="TIGR00589">
    <property type="entry name" value="ogt"/>
    <property type="match status" value="1"/>
</dbReference>
<gene>
    <name evidence="9" type="ORF">CVN68_15030</name>
</gene>
<dbReference type="AlphaFoldDB" id="A0A2K8MKN0"/>
<dbReference type="InterPro" id="IPR001497">
    <property type="entry name" value="MethylDNA_cys_MeTrfase_AS"/>
</dbReference>
<dbReference type="CDD" id="cd06445">
    <property type="entry name" value="ATase"/>
    <property type="match status" value="1"/>
</dbReference>
<dbReference type="OrthoDB" id="9802228at2"/>
<evidence type="ECO:0000259" key="7">
    <source>
        <dbReference type="Pfam" id="PF01035"/>
    </source>
</evidence>
<comment type="catalytic activity">
    <reaction evidence="6">
        <text>a 6-O-methyl-2'-deoxyguanosine in DNA + L-cysteinyl-[protein] = S-methyl-L-cysteinyl-[protein] + a 2'-deoxyguanosine in DNA</text>
        <dbReference type="Rhea" id="RHEA:24000"/>
        <dbReference type="Rhea" id="RHEA-COMP:10131"/>
        <dbReference type="Rhea" id="RHEA-COMP:10132"/>
        <dbReference type="Rhea" id="RHEA-COMP:11367"/>
        <dbReference type="Rhea" id="RHEA-COMP:11368"/>
        <dbReference type="ChEBI" id="CHEBI:29950"/>
        <dbReference type="ChEBI" id="CHEBI:82612"/>
        <dbReference type="ChEBI" id="CHEBI:85445"/>
        <dbReference type="ChEBI" id="CHEBI:85448"/>
        <dbReference type="EC" id="2.1.1.63"/>
    </reaction>
</comment>
<dbReference type="PROSITE" id="PS00374">
    <property type="entry name" value="MGMT"/>
    <property type="match status" value="1"/>
</dbReference>
<dbReference type="SUPFAM" id="SSF53155">
    <property type="entry name" value="Methylated DNA-protein cysteine methyltransferase domain"/>
    <property type="match status" value="1"/>
</dbReference>
<dbReference type="PANTHER" id="PTHR10815:SF13">
    <property type="entry name" value="METHYLATED-DNA--PROTEIN-CYSTEINE METHYLTRANSFERASE"/>
    <property type="match status" value="1"/>
</dbReference>
<evidence type="ECO:0000256" key="4">
    <source>
        <dbReference type="ARBA" id="ARBA00022763"/>
    </source>
</evidence>
<dbReference type="Gene3D" id="3.30.160.70">
    <property type="entry name" value="Methylated DNA-protein cysteine methyltransferase domain"/>
    <property type="match status" value="1"/>
</dbReference>
<dbReference type="SUPFAM" id="SSF46767">
    <property type="entry name" value="Methylated DNA-protein cysteine methyltransferase, C-terminal domain"/>
    <property type="match status" value="1"/>
</dbReference>
<evidence type="ECO:0000256" key="3">
    <source>
        <dbReference type="ARBA" id="ARBA00022679"/>
    </source>
</evidence>
<dbReference type="GO" id="GO:0032259">
    <property type="term" value="P:methylation"/>
    <property type="evidence" value="ECO:0007669"/>
    <property type="project" value="UniProtKB-KW"/>
</dbReference>
<evidence type="ECO:0000256" key="5">
    <source>
        <dbReference type="ARBA" id="ARBA00023204"/>
    </source>
</evidence>
<name>A0A2K8MKN0_9SPHN</name>
<dbReference type="InterPro" id="IPR036388">
    <property type="entry name" value="WH-like_DNA-bd_sf"/>
</dbReference>
<keyword evidence="5" id="KW-0234">DNA repair</keyword>
<dbReference type="Pfam" id="PF01035">
    <property type="entry name" value="DNA_binding_1"/>
    <property type="match status" value="1"/>
</dbReference>
<reference evidence="9 10" key="1">
    <citation type="submission" date="2017-11" db="EMBL/GenBank/DDBJ databases">
        <title>Complete genome sequence of Sphingomonas sp. Strain Cra20, a psychrotolerant potential plant growth promoting rhizobacteria.</title>
        <authorList>
            <person name="Luo Y."/>
        </authorList>
    </citation>
    <scope>NUCLEOTIDE SEQUENCE [LARGE SCALE GENOMIC DNA]</scope>
    <source>
        <strain evidence="9 10">Cra20</strain>
    </source>
</reference>
<organism evidence="9 10">
    <name type="scientific">Sphingomonas psychrotolerans</name>
    <dbReference type="NCBI Taxonomy" id="1327635"/>
    <lineage>
        <taxon>Bacteria</taxon>
        <taxon>Pseudomonadati</taxon>
        <taxon>Pseudomonadota</taxon>
        <taxon>Alphaproteobacteria</taxon>
        <taxon>Sphingomonadales</taxon>
        <taxon>Sphingomonadaceae</taxon>
        <taxon>Sphingomonas</taxon>
    </lineage>
</organism>
<dbReference type="InterPro" id="IPR008332">
    <property type="entry name" value="MethylG_MeTrfase_N"/>
</dbReference>
<feature type="domain" description="Methylated-DNA-[protein]-cysteine S-methyltransferase DNA binding" evidence="7">
    <location>
        <begin position="81"/>
        <end position="151"/>
    </location>
</feature>
<sequence>MYARDHALIATPIGTIRLEGDDEVLTAIRIGDAGAPVKAAAAAVRAAAEQLEQWFAKQRETFDLPLTPAGTPRGEALRAGLIAVGYGEMLSYGALARTLGSSPRAIGQLCARNPFPIVVPCHRVLGSGGTLGAYSAGDGPKTKSWLLEHERRHVRGTLL</sequence>
<dbReference type="InterPro" id="IPR036217">
    <property type="entry name" value="MethylDNA_cys_MeTrfase_DNAb"/>
</dbReference>
<dbReference type="KEGG" id="sphc:CVN68_15030"/>
<keyword evidence="3 9" id="KW-0808">Transferase</keyword>
<keyword evidence="2 9" id="KW-0489">Methyltransferase</keyword>
<dbReference type="InterPro" id="IPR036631">
    <property type="entry name" value="MGMT_N_sf"/>
</dbReference>
<keyword evidence="4" id="KW-0227">DNA damage</keyword>
<dbReference type="Pfam" id="PF02870">
    <property type="entry name" value="Methyltransf_1N"/>
    <property type="match status" value="1"/>
</dbReference>
<dbReference type="Gene3D" id="1.10.10.10">
    <property type="entry name" value="Winged helix-like DNA-binding domain superfamily/Winged helix DNA-binding domain"/>
    <property type="match status" value="1"/>
</dbReference>
<dbReference type="PANTHER" id="PTHR10815">
    <property type="entry name" value="METHYLATED-DNA--PROTEIN-CYSTEINE METHYLTRANSFERASE"/>
    <property type="match status" value="1"/>
</dbReference>
<dbReference type="GO" id="GO:0003908">
    <property type="term" value="F:methylated-DNA-[protein]-cysteine S-methyltransferase activity"/>
    <property type="evidence" value="ECO:0007669"/>
    <property type="project" value="UniProtKB-EC"/>
</dbReference>
<feature type="domain" description="Methylguanine DNA methyltransferase ribonuclease-like" evidence="8">
    <location>
        <begin position="7"/>
        <end position="67"/>
    </location>
</feature>